<dbReference type="Proteomes" id="UP001497382">
    <property type="component" value="Unassembled WGS sequence"/>
</dbReference>
<accession>A0AAV1ZKK0</accession>
<evidence type="ECO:0000313" key="4">
    <source>
        <dbReference type="Proteomes" id="UP001497382"/>
    </source>
</evidence>
<feature type="non-terminal residue" evidence="3">
    <location>
        <position position="76"/>
    </location>
</feature>
<comment type="similarity">
    <text evidence="1">Belongs to the heparin-binding growth factors family.</text>
</comment>
<dbReference type="GO" id="GO:0008083">
    <property type="term" value="F:growth factor activity"/>
    <property type="evidence" value="ECO:0007669"/>
    <property type="project" value="InterPro"/>
</dbReference>
<dbReference type="InterPro" id="IPR008996">
    <property type="entry name" value="IL1/FGF"/>
</dbReference>
<sequence>MDPEGKMYADALLKDWCVFKVLWLPYHFATYYRRYGRKKKLFIGLSRSGKSKSGRSKKNKRTQFIWSKSRSRRSFR</sequence>
<dbReference type="Gene3D" id="2.80.10.50">
    <property type="match status" value="1"/>
</dbReference>
<evidence type="ECO:0000256" key="2">
    <source>
        <dbReference type="SAM" id="MobiDB-lite"/>
    </source>
</evidence>
<dbReference type="EMBL" id="CAXIEN010000055">
    <property type="protein sequence ID" value="CAL1271601.1"/>
    <property type="molecule type" value="Genomic_DNA"/>
</dbReference>
<keyword evidence="4" id="KW-1185">Reference proteome</keyword>
<dbReference type="Pfam" id="PF00167">
    <property type="entry name" value="FGF"/>
    <property type="match status" value="1"/>
</dbReference>
<protein>
    <submittedName>
        <fullName evidence="3">Uncharacterized protein</fullName>
    </submittedName>
</protein>
<gene>
    <name evidence="3" type="ORF">LARSCL_LOCUS5908</name>
</gene>
<feature type="region of interest" description="Disordered" evidence="2">
    <location>
        <begin position="47"/>
        <end position="76"/>
    </location>
</feature>
<dbReference type="AlphaFoldDB" id="A0AAV1ZKK0"/>
<dbReference type="SUPFAM" id="SSF50353">
    <property type="entry name" value="Cytokine"/>
    <property type="match status" value="1"/>
</dbReference>
<feature type="compositionally biased region" description="Basic residues" evidence="2">
    <location>
        <begin position="49"/>
        <end position="61"/>
    </location>
</feature>
<name>A0AAV1ZKK0_9ARAC</name>
<organism evidence="3 4">
    <name type="scientific">Larinioides sclopetarius</name>
    <dbReference type="NCBI Taxonomy" id="280406"/>
    <lineage>
        <taxon>Eukaryota</taxon>
        <taxon>Metazoa</taxon>
        <taxon>Ecdysozoa</taxon>
        <taxon>Arthropoda</taxon>
        <taxon>Chelicerata</taxon>
        <taxon>Arachnida</taxon>
        <taxon>Araneae</taxon>
        <taxon>Araneomorphae</taxon>
        <taxon>Entelegynae</taxon>
        <taxon>Araneoidea</taxon>
        <taxon>Araneidae</taxon>
        <taxon>Larinioides</taxon>
    </lineage>
</organism>
<evidence type="ECO:0000313" key="3">
    <source>
        <dbReference type="EMBL" id="CAL1271601.1"/>
    </source>
</evidence>
<reference evidence="3 4" key="1">
    <citation type="submission" date="2024-04" db="EMBL/GenBank/DDBJ databases">
        <authorList>
            <person name="Rising A."/>
            <person name="Reimegard J."/>
            <person name="Sonavane S."/>
            <person name="Akerstrom W."/>
            <person name="Nylinder S."/>
            <person name="Hedman E."/>
            <person name="Kallberg Y."/>
        </authorList>
    </citation>
    <scope>NUCLEOTIDE SEQUENCE [LARGE SCALE GENOMIC DNA]</scope>
</reference>
<comment type="caution">
    <text evidence="3">The sequence shown here is derived from an EMBL/GenBank/DDBJ whole genome shotgun (WGS) entry which is preliminary data.</text>
</comment>
<dbReference type="InterPro" id="IPR002209">
    <property type="entry name" value="Fibroblast_GF_fam"/>
</dbReference>
<evidence type="ECO:0000256" key="1">
    <source>
        <dbReference type="ARBA" id="ARBA00007936"/>
    </source>
</evidence>
<proteinExistence type="inferred from homology"/>